<feature type="domain" description="Aminoglycoside phosphotransferase" evidence="1">
    <location>
        <begin position="61"/>
        <end position="105"/>
    </location>
</feature>
<comment type="caution">
    <text evidence="2">The sequence shown here is derived from an EMBL/GenBank/DDBJ whole genome shotgun (WGS) entry which is preliminary data.</text>
</comment>
<dbReference type="EMBL" id="JAJHUN010000001">
    <property type="protein sequence ID" value="KAJ4163994.1"/>
    <property type="molecule type" value="Genomic_DNA"/>
</dbReference>
<organism evidence="2 3">
    <name type="scientific">Akanthomyces muscarius</name>
    <name type="common">Entomopathogenic fungus</name>
    <name type="synonym">Lecanicillium muscarium</name>
    <dbReference type="NCBI Taxonomy" id="2231603"/>
    <lineage>
        <taxon>Eukaryota</taxon>
        <taxon>Fungi</taxon>
        <taxon>Dikarya</taxon>
        <taxon>Ascomycota</taxon>
        <taxon>Pezizomycotina</taxon>
        <taxon>Sordariomycetes</taxon>
        <taxon>Hypocreomycetidae</taxon>
        <taxon>Hypocreales</taxon>
        <taxon>Cordycipitaceae</taxon>
        <taxon>Akanthomyces</taxon>
    </lineage>
</organism>
<accession>A0A9W8QLV3</accession>
<dbReference type="KEGG" id="amus:LMH87_005687"/>
<dbReference type="Gene3D" id="3.90.1200.10">
    <property type="match status" value="1"/>
</dbReference>
<dbReference type="GeneID" id="80892846"/>
<sequence length="132" mass="14808">MFTSTKPDPAINGPFTNEQDLIDGMINKYERDGIKVYVGAERIQYQVAYSRQVAHKVFIGPGQPMFTHCDIQRKNIMVQSDGKIALIDWNTSGWHPQYLEYAVVICSCGSSKMTGLHALPSLWTNTLTTRPG</sequence>
<dbReference type="AlphaFoldDB" id="A0A9W8QLV3"/>
<dbReference type="InterPro" id="IPR002575">
    <property type="entry name" value="Aminoglycoside_PTrfase"/>
</dbReference>
<name>A0A9W8QLV3_AKAMU</name>
<evidence type="ECO:0000259" key="1">
    <source>
        <dbReference type="Pfam" id="PF01636"/>
    </source>
</evidence>
<proteinExistence type="predicted"/>
<gene>
    <name evidence="2" type="ORF">LMH87_005687</name>
</gene>
<dbReference type="InterPro" id="IPR011009">
    <property type="entry name" value="Kinase-like_dom_sf"/>
</dbReference>
<reference evidence="2" key="1">
    <citation type="journal article" date="2023" name="Access Microbiol">
        <title>De-novo genome assembly for Akanthomyces muscarius, a biocontrol agent of insect agricultural pests.</title>
        <authorList>
            <person name="Erdos Z."/>
            <person name="Studholme D.J."/>
            <person name="Raymond B."/>
            <person name="Sharma M."/>
        </authorList>
    </citation>
    <scope>NUCLEOTIDE SEQUENCE</scope>
    <source>
        <strain evidence="2">Ve6</strain>
    </source>
</reference>
<dbReference type="RefSeq" id="XP_056058909.1">
    <property type="nucleotide sequence ID" value="XM_056203450.1"/>
</dbReference>
<keyword evidence="3" id="KW-1185">Reference proteome</keyword>
<evidence type="ECO:0000313" key="3">
    <source>
        <dbReference type="Proteomes" id="UP001144673"/>
    </source>
</evidence>
<protein>
    <recommendedName>
        <fullName evidence="1">Aminoglycoside phosphotransferase domain-containing protein</fullName>
    </recommendedName>
</protein>
<dbReference type="Proteomes" id="UP001144673">
    <property type="component" value="Chromosome 1"/>
</dbReference>
<dbReference type="SUPFAM" id="SSF56112">
    <property type="entry name" value="Protein kinase-like (PK-like)"/>
    <property type="match status" value="1"/>
</dbReference>
<dbReference type="Pfam" id="PF01636">
    <property type="entry name" value="APH"/>
    <property type="match status" value="1"/>
</dbReference>
<evidence type="ECO:0000313" key="2">
    <source>
        <dbReference type="EMBL" id="KAJ4163994.1"/>
    </source>
</evidence>